<dbReference type="Proteomes" id="UP000601435">
    <property type="component" value="Unassembled WGS sequence"/>
</dbReference>
<evidence type="ECO:0000313" key="4">
    <source>
        <dbReference type="Proteomes" id="UP000601435"/>
    </source>
</evidence>
<dbReference type="PANTHER" id="PTHR46818:SF1">
    <property type="entry name" value="CHROMOSOME UNDETERMINED SCAFFOLD_125, WHOLE GENOME SHOTGUN SEQUENCE"/>
    <property type="match status" value="1"/>
</dbReference>
<dbReference type="SUPFAM" id="SSF52087">
    <property type="entry name" value="CRAL/TRIO domain"/>
    <property type="match status" value="1"/>
</dbReference>
<accession>A0A812PHW1</accession>
<dbReference type="Pfam" id="PF00650">
    <property type="entry name" value="CRAL_TRIO"/>
    <property type="match status" value="1"/>
</dbReference>
<sequence length="590" mass="65592">MKSAAREQKDSDQAFLVESCFLQRGGGDAANTGLTEGNLGRGRRIEADSNAQAIADAECKLQGKLRCYIRDEHLTHLVAVFQLAPRSEFEKAPRSGRCRRHQGKQRGLLSSPSGPQPGLEMPKKSKASKNATGAYLVMLRVLFEHGAIRICRLQGGLKKGPVMDGFRTVEEPAYLSIKEENIAQFTLPVEAFTFEPEPDMVVSHFKNGDTERKIYCNIELSEEEKASVKALQETAKAQGLEFFPSIAIMAGRFLSRARGDPHKAIKLMLATQEWKAEYFKDGPVADHQVIDDLKYGVVYFCGRDYGMRPTIVCRANRIPDEWYKDKAAGIERLIRVLIFSMEYMVRYMVVPGKIENNCLVVDLKGLGISGVPISALSKIYSVMSHHYIGRVFRFYVVNMSSGLSTIAGWVKGLLTDRQKQKLQLLDNLDDLKKDFASHQLEEDLGGTRPLIKTFFPFPLQGPPFDKGSTESCTAKPLEGTHKLLTAMGARGRIWDPTKTKEENAALEYAPEAYDFFVQNDIPVPPDCQKQHEAAKQAEEEAKRAAAESPSGITNSDMKASNDGANPDMLTAPGALPDEEEDDDEEEEEEA</sequence>
<name>A0A812PHW1_9DINO</name>
<evidence type="ECO:0000313" key="3">
    <source>
        <dbReference type="EMBL" id="CAE7334676.1"/>
    </source>
</evidence>
<organism evidence="3 4">
    <name type="scientific">Symbiodinium necroappetens</name>
    <dbReference type="NCBI Taxonomy" id="1628268"/>
    <lineage>
        <taxon>Eukaryota</taxon>
        <taxon>Sar</taxon>
        <taxon>Alveolata</taxon>
        <taxon>Dinophyceae</taxon>
        <taxon>Suessiales</taxon>
        <taxon>Symbiodiniaceae</taxon>
        <taxon>Symbiodinium</taxon>
    </lineage>
</organism>
<dbReference type="SMART" id="SM00516">
    <property type="entry name" value="SEC14"/>
    <property type="match status" value="1"/>
</dbReference>
<dbReference type="Gene3D" id="3.40.525.10">
    <property type="entry name" value="CRAL-TRIO lipid binding domain"/>
    <property type="match status" value="1"/>
</dbReference>
<dbReference type="AlphaFoldDB" id="A0A812PHW1"/>
<dbReference type="PANTHER" id="PTHR46818">
    <property type="entry name" value="DOMAIN-CONTAINING PROTEIN, PUTATIVE-RELATED"/>
    <property type="match status" value="1"/>
</dbReference>
<proteinExistence type="predicted"/>
<feature type="compositionally biased region" description="Acidic residues" evidence="1">
    <location>
        <begin position="576"/>
        <end position="590"/>
    </location>
</feature>
<feature type="region of interest" description="Disordered" evidence="1">
    <location>
        <begin position="91"/>
        <end position="126"/>
    </location>
</feature>
<dbReference type="EMBL" id="CAJNJA010014053">
    <property type="protein sequence ID" value="CAE7334676.1"/>
    <property type="molecule type" value="Genomic_DNA"/>
</dbReference>
<dbReference type="PROSITE" id="PS50191">
    <property type="entry name" value="CRAL_TRIO"/>
    <property type="match status" value="1"/>
</dbReference>
<feature type="compositionally biased region" description="Basic and acidic residues" evidence="1">
    <location>
        <begin position="528"/>
        <end position="545"/>
    </location>
</feature>
<dbReference type="InterPro" id="IPR036865">
    <property type="entry name" value="CRAL-TRIO_dom_sf"/>
</dbReference>
<feature type="region of interest" description="Disordered" evidence="1">
    <location>
        <begin position="523"/>
        <end position="590"/>
    </location>
</feature>
<protein>
    <submittedName>
        <fullName evidence="3">Sec14 protein</fullName>
    </submittedName>
</protein>
<comment type="caution">
    <text evidence="3">The sequence shown here is derived from an EMBL/GenBank/DDBJ whole genome shotgun (WGS) entry which is preliminary data.</text>
</comment>
<dbReference type="CDD" id="cd00170">
    <property type="entry name" value="SEC14"/>
    <property type="match status" value="1"/>
</dbReference>
<feature type="domain" description="CRAL-TRIO" evidence="2">
    <location>
        <begin position="286"/>
        <end position="452"/>
    </location>
</feature>
<feature type="compositionally biased region" description="Basic residues" evidence="1">
    <location>
        <begin position="94"/>
        <end position="104"/>
    </location>
</feature>
<evidence type="ECO:0000256" key="1">
    <source>
        <dbReference type="SAM" id="MobiDB-lite"/>
    </source>
</evidence>
<gene>
    <name evidence="3" type="primary">sec14</name>
    <name evidence="3" type="ORF">SNEC2469_LOCUS8540</name>
</gene>
<keyword evidence="4" id="KW-1185">Reference proteome</keyword>
<dbReference type="OrthoDB" id="7777654at2759"/>
<evidence type="ECO:0000259" key="2">
    <source>
        <dbReference type="PROSITE" id="PS50191"/>
    </source>
</evidence>
<reference evidence="3" key="1">
    <citation type="submission" date="2021-02" db="EMBL/GenBank/DDBJ databases">
        <authorList>
            <person name="Dougan E. K."/>
            <person name="Rhodes N."/>
            <person name="Thang M."/>
            <person name="Chan C."/>
        </authorList>
    </citation>
    <scope>NUCLEOTIDE SEQUENCE</scope>
</reference>
<dbReference type="InterPro" id="IPR001251">
    <property type="entry name" value="CRAL-TRIO_dom"/>
</dbReference>